<feature type="transmembrane region" description="Helical" evidence="4">
    <location>
        <begin position="52"/>
        <end position="72"/>
    </location>
</feature>
<organism evidence="6 7">
    <name type="scientific">Afipia massiliensis</name>
    <dbReference type="NCBI Taxonomy" id="211460"/>
    <lineage>
        <taxon>Bacteria</taxon>
        <taxon>Pseudomonadati</taxon>
        <taxon>Pseudomonadota</taxon>
        <taxon>Alphaproteobacteria</taxon>
        <taxon>Hyphomicrobiales</taxon>
        <taxon>Nitrobacteraceae</taxon>
        <taxon>Afipia</taxon>
    </lineage>
</organism>
<dbReference type="EMBL" id="LBIA02000001">
    <property type="protein sequence ID" value="TKT70567.1"/>
    <property type="molecule type" value="Genomic_DNA"/>
</dbReference>
<name>A0A4U6BKB0_9BRAD</name>
<dbReference type="InterPro" id="IPR050327">
    <property type="entry name" value="Proton-linked_MCT"/>
</dbReference>
<feature type="transmembrane region" description="Helical" evidence="4">
    <location>
        <begin position="220"/>
        <end position="241"/>
    </location>
</feature>
<dbReference type="InterPro" id="IPR036259">
    <property type="entry name" value="MFS_trans_sf"/>
</dbReference>
<dbReference type="RefSeq" id="WP_046828792.1">
    <property type="nucleotide sequence ID" value="NZ_LBIA02000001.1"/>
</dbReference>
<feature type="transmembrane region" description="Helical" evidence="4">
    <location>
        <begin position="340"/>
        <end position="363"/>
    </location>
</feature>
<feature type="transmembrane region" description="Helical" evidence="4">
    <location>
        <begin position="12"/>
        <end position="32"/>
    </location>
</feature>
<dbReference type="GO" id="GO:0022857">
    <property type="term" value="F:transmembrane transporter activity"/>
    <property type="evidence" value="ECO:0007669"/>
    <property type="project" value="InterPro"/>
</dbReference>
<feature type="transmembrane region" description="Helical" evidence="4">
    <location>
        <begin position="103"/>
        <end position="127"/>
    </location>
</feature>
<feature type="transmembrane region" description="Helical" evidence="4">
    <location>
        <begin position="79"/>
        <end position="97"/>
    </location>
</feature>
<protein>
    <submittedName>
        <fullName evidence="6">MFS transporter</fullName>
    </submittedName>
</protein>
<evidence type="ECO:0000259" key="5">
    <source>
        <dbReference type="PROSITE" id="PS50850"/>
    </source>
</evidence>
<dbReference type="OrthoDB" id="146345at2"/>
<proteinExistence type="predicted"/>
<keyword evidence="1 4" id="KW-0812">Transmembrane</keyword>
<feature type="transmembrane region" description="Helical" evidence="4">
    <location>
        <begin position="139"/>
        <end position="160"/>
    </location>
</feature>
<sequence length="413" mass="43074">MQAAQLSSYQKWSILIGASVMLSLSMGMRQSFGLFQPSILHDTQITSADFSLATAIQNIVWGVTQPFVGILADRYGSRYVMLAGVLVYILGLVTMIFSTTALAFTFGCGICVGIALSCTAASMSMTVAARAVSAAKRSVTMGAISAAGSIGLVIASPLAQTLISTAGWQIALVGFVALACVMLPSAFSAGGADKIELDKADELNQSLGAVVQSALGHSGYVIMAVAFFVCGLQLVFITTHLPNYLAICGLDPSLGASALALIGLFNVFGSYLFGWLGGRYPKQLLLGGIYIVRSLAIAVYFILPATPASTLIFAAVMGSLWLGVIPLVNGLVAQLFGLRYMATLTGIAFFSHQVGSFIGAWGSGLIFDHLGSYDMAWKGAVIIGMIAGSFQMLMNVRPPKAKDDLAGALPKAA</sequence>
<keyword evidence="7" id="KW-1185">Reference proteome</keyword>
<evidence type="ECO:0000313" key="6">
    <source>
        <dbReference type="EMBL" id="TKT70567.1"/>
    </source>
</evidence>
<dbReference type="InterPro" id="IPR020846">
    <property type="entry name" value="MFS_dom"/>
</dbReference>
<reference evidence="6" key="1">
    <citation type="submission" date="2019-04" db="EMBL/GenBank/DDBJ databases">
        <title>Whole genome sequencing of cave bacteria.</title>
        <authorList>
            <person name="Gan H.M."/>
            <person name="Barton H."/>
            <person name="Savka M.A."/>
        </authorList>
    </citation>
    <scope>NUCLEOTIDE SEQUENCE [LARGE SCALE GENOMIC DNA]</scope>
    <source>
        <strain evidence="6">LC387</strain>
    </source>
</reference>
<comment type="caution">
    <text evidence="6">The sequence shown here is derived from an EMBL/GenBank/DDBJ whole genome shotgun (WGS) entry which is preliminary data.</text>
</comment>
<dbReference type="Pfam" id="PF07690">
    <property type="entry name" value="MFS_1"/>
    <property type="match status" value="1"/>
</dbReference>
<keyword evidence="3 4" id="KW-0472">Membrane</keyword>
<dbReference type="SUPFAM" id="SSF103473">
    <property type="entry name" value="MFS general substrate transporter"/>
    <property type="match status" value="1"/>
</dbReference>
<dbReference type="PROSITE" id="PS50850">
    <property type="entry name" value="MFS"/>
    <property type="match status" value="1"/>
</dbReference>
<dbReference type="PANTHER" id="PTHR11360">
    <property type="entry name" value="MONOCARBOXYLATE TRANSPORTER"/>
    <property type="match status" value="1"/>
</dbReference>
<evidence type="ECO:0000256" key="1">
    <source>
        <dbReference type="ARBA" id="ARBA00022692"/>
    </source>
</evidence>
<feature type="transmembrane region" description="Helical" evidence="4">
    <location>
        <begin position="166"/>
        <end position="187"/>
    </location>
</feature>
<dbReference type="STRING" id="211460.YH63_15300"/>
<dbReference type="PANTHER" id="PTHR11360:SF284">
    <property type="entry name" value="EG:103B4.3 PROTEIN-RELATED"/>
    <property type="match status" value="1"/>
</dbReference>
<evidence type="ECO:0000256" key="2">
    <source>
        <dbReference type="ARBA" id="ARBA00022989"/>
    </source>
</evidence>
<gene>
    <name evidence="6" type="ORF">YH63_003600</name>
</gene>
<dbReference type="Gene3D" id="1.20.1250.20">
    <property type="entry name" value="MFS general substrate transporter like domains"/>
    <property type="match status" value="2"/>
</dbReference>
<feature type="transmembrane region" description="Helical" evidence="4">
    <location>
        <begin position="253"/>
        <end position="277"/>
    </location>
</feature>
<keyword evidence="2 4" id="KW-1133">Transmembrane helix</keyword>
<feature type="transmembrane region" description="Helical" evidence="4">
    <location>
        <begin position="284"/>
        <end position="303"/>
    </location>
</feature>
<dbReference type="Proteomes" id="UP000034832">
    <property type="component" value="Unassembled WGS sequence"/>
</dbReference>
<feature type="transmembrane region" description="Helical" evidence="4">
    <location>
        <begin position="309"/>
        <end position="328"/>
    </location>
</feature>
<dbReference type="AlphaFoldDB" id="A0A4U6BKB0"/>
<accession>A0A4U6BKB0</accession>
<evidence type="ECO:0000256" key="3">
    <source>
        <dbReference type="ARBA" id="ARBA00023136"/>
    </source>
</evidence>
<evidence type="ECO:0000313" key="7">
    <source>
        <dbReference type="Proteomes" id="UP000034832"/>
    </source>
</evidence>
<dbReference type="CDD" id="cd17355">
    <property type="entry name" value="MFS_YcxA_like"/>
    <property type="match status" value="1"/>
</dbReference>
<feature type="domain" description="Major facilitator superfamily (MFS) profile" evidence="5">
    <location>
        <begin position="11"/>
        <end position="402"/>
    </location>
</feature>
<dbReference type="InterPro" id="IPR011701">
    <property type="entry name" value="MFS"/>
</dbReference>
<evidence type="ECO:0000256" key="4">
    <source>
        <dbReference type="SAM" id="Phobius"/>
    </source>
</evidence>
<feature type="transmembrane region" description="Helical" evidence="4">
    <location>
        <begin position="375"/>
        <end position="393"/>
    </location>
</feature>